<dbReference type="UniPathway" id="UPA00094"/>
<evidence type="ECO:0000256" key="3">
    <source>
        <dbReference type="ARBA" id="ARBA00023002"/>
    </source>
</evidence>
<feature type="active site" description="Proton acceptor" evidence="4">
    <location>
        <position position="154"/>
    </location>
</feature>
<dbReference type="PANTHER" id="PTHR42760:SF133">
    <property type="entry name" value="3-OXOACYL-[ACYL-CARRIER-PROTEIN] REDUCTASE"/>
    <property type="match status" value="1"/>
</dbReference>
<dbReference type="EMBL" id="DTHG01000024">
    <property type="protein sequence ID" value="HGW91282.1"/>
    <property type="molecule type" value="Genomic_DNA"/>
</dbReference>
<evidence type="ECO:0000256" key="4">
    <source>
        <dbReference type="PIRSR" id="PIRSR611284-1"/>
    </source>
</evidence>
<comment type="catalytic activity">
    <reaction evidence="6">
        <text>a (3R)-hydroxyacyl-[ACP] + NADP(+) = a 3-oxoacyl-[ACP] + NADPH + H(+)</text>
        <dbReference type="Rhea" id="RHEA:17397"/>
        <dbReference type="Rhea" id="RHEA-COMP:9916"/>
        <dbReference type="Rhea" id="RHEA-COMP:9945"/>
        <dbReference type="ChEBI" id="CHEBI:15378"/>
        <dbReference type="ChEBI" id="CHEBI:57783"/>
        <dbReference type="ChEBI" id="CHEBI:58349"/>
        <dbReference type="ChEBI" id="CHEBI:78776"/>
        <dbReference type="ChEBI" id="CHEBI:78827"/>
        <dbReference type="EC" id="1.1.1.100"/>
    </reaction>
</comment>
<dbReference type="NCBIfam" id="NF005559">
    <property type="entry name" value="PRK07231.1"/>
    <property type="match status" value="1"/>
</dbReference>
<dbReference type="GO" id="GO:0048038">
    <property type="term" value="F:quinone binding"/>
    <property type="evidence" value="ECO:0007669"/>
    <property type="project" value="TreeGrafter"/>
</dbReference>
<dbReference type="GO" id="GO:0004316">
    <property type="term" value="F:3-oxoacyl-[acyl-carrier-protein] reductase (NADPH) activity"/>
    <property type="evidence" value="ECO:0007669"/>
    <property type="project" value="UniProtKB-UniRule"/>
</dbReference>
<comment type="subunit">
    <text evidence="6">Homotetramer.</text>
</comment>
<organism evidence="7">
    <name type="scientific">candidate division WOR-3 bacterium</name>
    <dbReference type="NCBI Taxonomy" id="2052148"/>
    <lineage>
        <taxon>Bacteria</taxon>
        <taxon>Bacteria division WOR-3</taxon>
    </lineage>
</organism>
<proteinExistence type="inferred from homology"/>
<feature type="binding site" evidence="5">
    <location>
        <begin position="154"/>
        <end position="158"/>
    </location>
    <ligand>
        <name>NADP(+)</name>
        <dbReference type="ChEBI" id="CHEBI:58349"/>
    </ligand>
</feature>
<keyword evidence="6" id="KW-0444">Lipid biosynthesis</keyword>
<keyword evidence="6" id="KW-0275">Fatty acid biosynthesis</keyword>
<comment type="similarity">
    <text evidence="1 6">Belongs to the short-chain dehydrogenases/reductases (SDR) family.</text>
</comment>
<dbReference type="SUPFAM" id="SSF51735">
    <property type="entry name" value="NAD(P)-binding Rossmann-fold domains"/>
    <property type="match status" value="1"/>
</dbReference>
<dbReference type="AlphaFoldDB" id="A0A7C4Y4N9"/>
<dbReference type="GO" id="GO:0051287">
    <property type="term" value="F:NAD binding"/>
    <property type="evidence" value="ECO:0007669"/>
    <property type="project" value="UniProtKB-UniRule"/>
</dbReference>
<evidence type="ECO:0000256" key="2">
    <source>
        <dbReference type="ARBA" id="ARBA00022857"/>
    </source>
</evidence>
<comment type="function">
    <text evidence="6">Catalyzes the NADPH-dependent reduction of beta-ketoacyl-ACP substrates to beta-hydroxyacyl-ACP products, the first reductive step in the elongation cycle of fatty acid biosynthesis.</text>
</comment>
<comment type="pathway">
    <text evidence="6">Lipid metabolism; fatty acid biosynthesis.</text>
</comment>
<dbReference type="Pfam" id="PF13561">
    <property type="entry name" value="adh_short_C2"/>
    <property type="match status" value="1"/>
</dbReference>
<dbReference type="NCBIfam" id="TIGR01830">
    <property type="entry name" value="3oxo_ACP_reduc"/>
    <property type="match status" value="1"/>
</dbReference>
<dbReference type="CDD" id="cd05333">
    <property type="entry name" value="BKR_SDR_c"/>
    <property type="match status" value="1"/>
</dbReference>
<protein>
    <recommendedName>
        <fullName evidence="6">3-oxoacyl-[acyl-carrier-protein] reductase</fullName>
        <ecNumber evidence="6">1.1.1.100</ecNumber>
    </recommendedName>
</protein>
<dbReference type="PRINTS" id="PR00080">
    <property type="entry name" value="SDRFAMILY"/>
</dbReference>
<dbReference type="NCBIfam" id="NF004198">
    <property type="entry name" value="PRK05653.1-3"/>
    <property type="match status" value="1"/>
</dbReference>
<accession>A0A7C4Y4N9</accession>
<dbReference type="NCBIfam" id="NF009466">
    <property type="entry name" value="PRK12826.1-2"/>
    <property type="match status" value="1"/>
</dbReference>
<dbReference type="InterPro" id="IPR002347">
    <property type="entry name" value="SDR_fam"/>
</dbReference>
<sequence length="246" mass="27079">MRLKDKVGIITGGARGIGKTIAIRFLEEGAKIAITDIIVEDGENFVKEAKEKGYEIIFFKCDVSNLQEVEKTVDEIYKIYGKIDILVNNAGITRDNIILRMTEEDFDKVIDVNLKGTFNFTKSVLKYMSKAKYGKIINISSIIGIMGNAGQSNYAASKAGIIGFTKSIAKEFGKRNIQVNAIAPGFIKTPMTERLPDNVKEEYFKAIPLGRFGEVEDVANLALFLASSESDYITGQVIQVDGGLLT</sequence>
<reference evidence="7" key="1">
    <citation type="journal article" date="2020" name="mSystems">
        <title>Genome- and Community-Level Interaction Insights into Carbon Utilization and Element Cycling Functions of Hydrothermarchaeota in Hydrothermal Sediment.</title>
        <authorList>
            <person name="Zhou Z."/>
            <person name="Liu Y."/>
            <person name="Xu W."/>
            <person name="Pan J."/>
            <person name="Luo Z.H."/>
            <person name="Li M."/>
        </authorList>
    </citation>
    <scope>NUCLEOTIDE SEQUENCE [LARGE SCALE GENOMIC DNA]</scope>
    <source>
        <strain evidence="7">SpSt-780</strain>
    </source>
</reference>
<name>A0A7C4Y4N9_UNCW3</name>
<dbReference type="PANTHER" id="PTHR42760">
    <property type="entry name" value="SHORT-CHAIN DEHYDROGENASES/REDUCTASES FAMILY MEMBER"/>
    <property type="match status" value="1"/>
</dbReference>
<keyword evidence="2 5" id="KW-0521">NADP</keyword>
<evidence type="ECO:0000256" key="1">
    <source>
        <dbReference type="ARBA" id="ARBA00006484"/>
    </source>
</evidence>
<dbReference type="InterPro" id="IPR036291">
    <property type="entry name" value="NAD(P)-bd_dom_sf"/>
</dbReference>
<feature type="binding site" evidence="5">
    <location>
        <begin position="12"/>
        <end position="15"/>
    </location>
    <ligand>
        <name>NADP(+)</name>
        <dbReference type="ChEBI" id="CHEBI:58349"/>
    </ligand>
</feature>
<dbReference type="PROSITE" id="PS00061">
    <property type="entry name" value="ADH_SHORT"/>
    <property type="match status" value="1"/>
</dbReference>
<keyword evidence="3 6" id="KW-0560">Oxidoreductase</keyword>
<evidence type="ECO:0000256" key="5">
    <source>
        <dbReference type="PIRSR" id="PIRSR611284-2"/>
    </source>
</evidence>
<dbReference type="InterPro" id="IPR020904">
    <property type="entry name" value="Sc_DH/Rdtase_CS"/>
</dbReference>
<gene>
    <name evidence="7" type="primary">fabG</name>
    <name evidence="7" type="ORF">ENV67_01920</name>
</gene>
<dbReference type="FunFam" id="3.40.50.720:FF:000115">
    <property type="entry name" value="3-oxoacyl-[acyl-carrier-protein] reductase FabG"/>
    <property type="match status" value="1"/>
</dbReference>
<dbReference type="EC" id="1.1.1.100" evidence="6"/>
<evidence type="ECO:0000256" key="6">
    <source>
        <dbReference type="RuleBase" id="RU366074"/>
    </source>
</evidence>
<dbReference type="PRINTS" id="PR00081">
    <property type="entry name" value="GDHRDH"/>
</dbReference>
<feature type="binding site" evidence="5">
    <location>
        <position position="187"/>
    </location>
    <ligand>
        <name>NADP(+)</name>
        <dbReference type="ChEBI" id="CHEBI:58349"/>
    </ligand>
</feature>
<keyword evidence="6" id="KW-0443">Lipid metabolism</keyword>
<evidence type="ECO:0000313" key="7">
    <source>
        <dbReference type="EMBL" id="HGW91282.1"/>
    </source>
</evidence>
<comment type="caution">
    <text evidence="7">The sequence shown here is derived from an EMBL/GenBank/DDBJ whole genome shotgun (WGS) entry which is preliminary data.</text>
</comment>
<dbReference type="GO" id="GO:0006633">
    <property type="term" value="P:fatty acid biosynthetic process"/>
    <property type="evidence" value="ECO:0007669"/>
    <property type="project" value="UniProtKB-UniPathway"/>
</dbReference>
<keyword evidence="6" id="KW-0276">Fatty acid metabolism</keyword>
<dbReference type="Gene3D" id="3.40.50.720">
    <property type="entry name" value="NAD(P)-binding Rossmann-like Domain"/>
    <property type="match status" value="1"/>
</dbReference>
<dbReference type="InterPro" id="IPR011284">
    <property type="entry name" value="3oxo_ACP_reduc"/>
</dbReference>
<feature type="binding site" evidence="5">
    <location>
        <position position="89"/>
    </location>
    <ligand>
        <name>NADP(+)</name>
        <dbReference type="ChEBI" id="CHEBI:58349"/>
    </ligand>
</feature>